<keyword evidence="3" id="KW-0133">Cell shape</keyword>
<dbReference type="GO" id="GO:0032153">
    <property type="term" value="C:cell division site"/>
    <property type="evidence" value="ECO:0007669"/>
    <property type="project" value="TreeGrafter"/>
</dbReference>
<feature type="non-terminal residue" evidence="7">
    <location>
        <position position="330"/>
    </location>
</feature>
<sequence>MERAPRGDDRRGTMRRPDWLLLLTTGVLTGIGLLVIHSTGGSHYLLRQLLFLPVAAGALAACYLLPRRVIVGLAWPLYLFSLLLLVAVLLFGRGAGASRWLVVGPFMLQPSELAKLSTVILLARWLSERREPAARPGVLTMPVLICLVPAALIVAEPDLSTAVLLAVLLAASLYTAGLKPLSLLLLFVPPLSFAAGFSLYTWVPLFIVLAVIFLRRASLGRALAVLGLSTSFGLLSPLVLSMLRDYQRARIHNFLAPWLDPLGVGWNAIQSRIAIGSGRFFGKGLGQGTQNRLGFLPNRHTDFVFSCVGEEFGFFGSLTLLGLFTLHVSR</sequence>
<feature type="transmembrane region" description="Helical" evidence="6">
    <location>
        <begin position="77"/>
        <end position="95"/>
    </location>
</feature>
<keyword evidence="4 6" id="KW-1133">Transmembrane helix</keyword>
<dbReference type="GO" id="GO:0051301">
    <property type="term" value="P:cell division"/>
    <property type="evidence" value="ECO:0007669"/>
    <property type="project" value="InterPro"/>
</dbReference>
<name>A0A7V0XFK2_UNCW3</name>
<evidence type="ECO:0000256" key="2">
    <source>
        <dbReference type="ARBA" id="ARBA00022692"/>
    </source>
</evidence>
<evidence type="ECO:0000256" key="5">
    <source>
        <dbReference type="ARBA" id="ARBA00023136"/>
    </source>
</evidence>
<gene>
    <name evidence="7" type="ORF">ENN51_08165</name>
</gene>
<keyword evidence="2 6" id="KW-0812">Transmembrane</keyword>
<keyword evidence="5 6" id="KW-0472">Membrane</keyword>
<dbReference type="GO" id="GO:0008360">
    <property type="term" value="P:regulation of cell shape"/>
    <property type="evidence" value="ECO:0007669"/>
    <property type="project" value="UniProtKB-KW"/>
</dbReference>
<dbReference type="PANTHER" id="PTHR30474">
    <property type="entry name" value="CELL CYCLE PROTEIN"/>
    <property type="match status" value="1"/>
</dbReference>
<evidence type="ECO:0000256" key="4">
    <source>
        <dbReference type="ARBA" id="ARBA00022989"/>
    </source>
</evidence>
<protein>
    <submittedName>
        <fullName evidence="7">Rod shape-determining protein RodA</fullName>
    </submittedName>
</protein>
<dbReference type="AlphaFoldDB" id="A0A7V0XFK2"/>
<feature type="transmembrane region" description="Helical" evidence="6">
    <location>
        <begin position="199"/>
        <end position="217"/>
    </location>
</feature>
<evidence type="ECO:0000256" key="3">
    <source>
        <dbReference type="ARBA" id="ARBA00022960"/>
    </source>
</evidence>
<reference evidence="7" key="1">
    <citation type="journal article" date="2020" name="mSystems">
        <title>Genome- and Community-Level Interaction Insights into Carbon Utilization and Element Cycling Functions of Hydrothermarchaeota in Hydrothermal Sediment.</title>
        <authorList>
            <person name="Zhou Z."/>
            <person name="Liu Y."/>
            <person name="Xu W."/>
            <person name="Pan J."/>
            <person name="Luo Z.H."/>
            <person name="Li M."/>
        </authorList>
    </citation>
    <scope>NUCLEOTIDE SEQUENCE [LARGE SCALE GENOMIC DNA]</scope>
    <source>
        <strain evidence="7">SpSt-1182</strain>
    </source>
</reference>
<dbReference type="GO" id="GO:0005886">
    <property type="term" value="C:plasma membrane"/>
    <property type="evidence" value="ECO:0007669"/>
    <property type="project" value="TreeGrafter"/>
</dbReference>
<feature type="transmembrane region" description="Helical" evidence="6">
    <location>
        <begin position="223"/>
        <end position="243"/>
    </location>
</feature>
<feature type="transmembrane region" description="Helical" evidence="6">
    <location>
        <begin position="138"/>
        <end position="155"/>
    </location>
</feature>
<organism evidence="7">
    <name type="scientific">candidate division WOR-3 bacterium</name>
    <dbReference type="NCBI Taxonomy" id="2052148"/>
    <lineage>
        <taxon>Bacteria</taxon>
        <taxon>Bacteria division WOR-3</taxon>
    </lineage>
</organism>
<evidence type="ECO:0000256" key="6">
    <source>
        <dbReference type="SAM" id="Phobius"/>
    </source>
</evidence>
<accession>A0A7V0XFK2</accession>
<evidence type="ECO:0000256" key="1">
    <source>
        <dbReference type="ARBA" id="ARBA00004141"/>
    </source>
</evidence>
<dbReference type="GO" id="GO:0015648">
    <property type="term" value="F:lipid-linked peptidoglycan transporter activity"/>
    <property type="evidence" value="ECO:0007669"/>
    <property type="project" value="TreeGrafter"/>
</dbReference>
<dbReference type="Pfam" id="PF01098">
    <property type="entry name" value="FTSW_RODA_SPOVE"/>
    <property type="match status" value="2"/>
</dbReference>
<comment type="subcellular location">
    <subcellularLocation>
        <location evidence="1">Membrane</location>
        <topology evidence="1">Multi-pass membrane protein</topology>
    </subcellularLocation>
</comment>
<feature type="transmembrane region" description="Helical" evidence="6">
    <location>
        <begin position="20"/>
        <end position="39"/>
    </location>
</feature>
<dbReference type="InterPro" id="IPR001182">
    <property type="entry name" value="FtsW/RodA"/>
</dbReference>
<comment type="caution">
    <text evidence="7">The sequence shown here is derived from an EMBL/GenBank/DDBJ whole genome shotgun (WGS) entry which is preliminary data.</text>
</comment>
<feature type="transmembrane region" description="Helical" evidence="6">
    <location>
        <begin position="161"/>
        <end position="187"/>
    </location>
</feature>
<dbReference type="Proteomes" id="UP000885672">
    <property type="component" value="Unassembled WGS sequence"/>
</dbReference>
<feature type="transmembrane region" description="Helical" evidence="6">
    <location>
        <begin position="45"/>
        <end position="65"/>
    </location>
</feature>
<dbReference type="EMBL" id="DSBX01000314">
    <property type="protein sequence ID" value="HDR00238.1"/>
    <property type="molecule type" value="Genomic_DNA"/>
</dbReference>
<proteinExistence type="predicted"/>
<evidence type="ECO:0000313" key="7">
    <source>
        <dbReference type="EMBL" id="HDR00238.1"/>
    </source>
</evidence>